<protein>
    <recommendedName>
        <fullName evidence="3">Co-chaperonin GroES</fullName>
    </recommendedName>
    <alternativeName>
        <fullName evidence="3">10 kDa chaperonin</fullName>
    </alternativeName>
    <alternativeName>
        <fullName evidence="3">Chaperonin-10</fullName>
        <shortName evidence="3">Cpn10</shortName>
    </alternativeName>
</protein>
<dbReference type="GO" id="GO:0051087">
    <property type="term" value="F:protein-folding chaperone binding"/>
    <property type="evidence" value="ECO:0007669"/>
    <property type="project" value="TreeGrafter"/>
</dbReference>
<dbReference type="FunFam" id="2.30.33.40:FF:000001">
    <property type="entry name" value="10 kDa chaperonin"/>
    <property type="match status" value="1"/>
</dbReference>
<evidence type="ECO:0000313" key="7">
    <source>
        <dbReference type="Proteomes" id="UP000240621"/>
    </source>
</evidence>
<dbReference type="EMBL" id="PYGC01000019">
    <property type="protein sequence ID" value="PSK80257.1"/>
    <property type="molecule type" value="Genomic_DNA"/>
</dbReference>
<comment type="caution">
    <text evidence="6">The sequence shown here is derived from an EMBL/GenBank/DDBJ whole genome shotgun (WGS) entry which is preliminary data.</text>
</comment>
<evidence type="ECO:0000256" key="3">
    <source>
        <dbReference type="HAMAP-Rule" id="MF_00580"/>
    </source>
</evidence>
<evidence type="ECO:0000313" key="5">
    <source>
        <dbReference type="EMBL" id="GET23589.1"/>
    </source>
</evidence>
<dbReference type="InterPro" id="IPR020818">
    <property type="entry name" value="Chaperonin_GroES"/>
</dbReference>
<evidence type="ECO:0000313" key="6">
    <source>
        <dbReference type="EMBL" id="PSK80257.1"/>
    </source>
</evidence>
<accession>A0A2P8C5N5</accession>
<evidence type="ECO:0000256" key="4">
    <source>
        <dbReference type="RuleBase" id="RU000535"/>
    </source>
</evidence>
<dbReference type="Pfam" id="PF00166">
    <property type="entry name" value="Cpn10"/>
    <property type="match status" value="1"/>
</dbReference>
<proteinExistence type="inferred from homology"/>
<dbReference type="GO" id="GO:0046872">
    <property type="term" value="F:metal ion binding"/>
    <property type="evidence" value="ECO:0007669"/>
    <property type="project" value="TreeGrafter"/>
</dbReference>
<dbReference type="GO" id="GO:0044183">
    <property type="term" value="F:protein folding chaperone"/>
    <property type="evidence" value="ECO:0007669"/>
    <property type="project" value="InterPro"/>
</dbReference>
<reference evidence="5 8" key="2">
    <citation type="submission" date="2019-10" db="EMBL/GenBank/DDBJ databases">
        <title>Prolixibacter strains distinguished by the presence of nitrate reductase genes were adept at nitrate-dependent anaerobic corrosion of metallic iron and carbon steel.</title>
        <authorList>
            <person name="Iino T."/>
            <person name="Shono N."/>
            <person name="Ito K."/>
            <person name="Nakamura R."/>
            <person name="Sueoka K."/>
            <person name="Harayama S."/>
            <person name="Ohkuma M."/>
        </authorList>
    </citation>
    <scope>NUCLEOTIDE SEQUENCE [LARGE SCALE GENOMIC DNA]</scope>
    <source>
        <strain evidence="5 8">MIC1-1</strain>
    </source>
</reference>
<dbReference type="CDD" id="cd00320">
    <property type="entry name" value="cpn10"/>
    <property type="match status" value="1"/>
</dbReference>
<dbReference type="EMBL" id="BLAU01000001">
    <property type="protein sequence ID" value="GET23589.1"/>
    <property type="molecule type" value="Genomic_DNA"/>
</dbReference>
<organism evidence="6 7">
    <name type="scientific">Prolixibacter denitrificans</name>
    <dbReference type="NCBI Taxonomy" id="1541063"/>
    <lineage>
        <taxon>Bacteria</taxon>
        <taxon>Pseudomonadati</taxon>
        <taxon>Bacteroidota</taxon>
        <taxon>Bacteroidia</taxon>
        <taxon>Marinilabiliales</taxon>
        <taxon>Prolixibacteraceae</taxon>
        <taxon>Prolixibacter</taxon>
    </lineage>
</organism>
<dbReference type="Gene3D" id="2.30.33.40">
    <property type="entry name" value="GroES chaperonin"/>
    <property type="match status" value="1"/>
</dbReference>
<dbReference type="PANTHER" id="PTHR10772:SF63">
    <property type="entry name" value="20 KDA CHAPERONIN, CHLOROPLASTIC"/>
    <property type="match status" value="1"/>
</dbReference>
<comment type="subcellular location">
    <subcellularLocation>
        <location evidence="3">Cytoplasm</location>
    </subcellularLocation>
</comment>
<dbReference type="InterPro" id="IPR011032">
    <property type="entry name" value="GroES-like_sf"/>
</dbReference>
<evidence type="ECO:0000313" key="8">
    <source>
        <dbReference type="Proteomes" id="UP000396862"/>
    </source>
</evidence>
<dbReference type="InterPro" id="IPR037124">
    <property type="entry name" value="Chaperonin_GroES_sf"/>
</dbReference>
<evidence type="ECO:0000256" key="1">
    <source>
        <dbReference type="ARBA" id="ARBA00006975"/>
    </source>
</evidence>
<dbReference type="GO" id="GO:0005524">
    <property type="term" value="F:ATP binding"/>
    <property type="evidence" value="ECO:0007669"/>
    <property type="project" value="InterPro"/>
</dbReference>
<dbReference type="SMART" id="SM00883">
    <property type="entry name" value="Cpn10"/>
    <property type="match status" value="1"/>
</dbReference>
<dbReference type="Proteomes" id="UP000240621">
    <property type="component" value="Unassembled WGS sequence"/>
</dbReference>
<dbReference type="GO" id="GO:0051082">
    <property type="term" value="F:unfolded protein binding"/>
    <property type="evidence" value="ECO:0007669"/>
    <property type="project" value="TreeGrafter"/>
</dbReference>
<sequence length="95" mass="10461">MKELQPVNQNVLIELTEDSHEEKTAGGIIIPDSAKAKKNIGKVAAISNVENPEIAVGDMVLYKEFSGNEVEFEGKKYLLLPYADILSKVVETDEI</sequence>
<gene>
    <name evidence="3" type="primary">groES</name>
    <name evidence="3" type="synonym">groS</name>
    <name evidence="5" type="synonym">groS_2</name>
    <name evidence="6" type="ORF">CLV93_1197</name>
    <name evidence="5" type="ORF">JCM18694_38350</name>
</gene>
<dbReference type="OrthoDB" id="9806791at2"/>
<comment type="function">
    <text evidence="3 4">Together with the chaperonin GroEL, plays an essential role in assisting protein folding. The GroEL-GroES system forms a nano-cage that allows encapsulation of the non-native substrate proteins and provides a physical environment optimized to promote and accelerate protein folding. GroES binds to the apical surface of the GroEL ring, thereby capping the opening of the GroEL channel.</text>
</comment>
<name>A0A2P8C5N5_9BACT</name>
<keyword evidence="2 3" id="KW-0143">Chaperone</keyword>
<dbReference type="HAMAP" id="MF_00580">
    <property type="entry name" value="CH10"/>
    <property type="match status" value="1"/>
</dbReference>
<comment type="subunit">
    <text evidence="3">Heptamer of 7 subunits arranged in a ring. Interacts with the chaperonin GroEL.</text>
</comment>
<keyword evidence="3" id="KW-0963">Cytoplasm</keyword>
<dbReference type="RefSeq" id="WP_106543929.1">
    <property type="nucleotide sequence ID" value="NZ_BLAU01000001.1"/>
</dbReference>
<evidence type="ECO:0000256" key="2">
    <source>
        <dbReference type="ARBA" id="ARBA00023186"/>
    </source>
</evidence>
<dbReference type="SUPFAM" id="SSF50129">
    <property type="entry name" value="GroES-like"/>
    <property type="match status" value="1"/>
</dbReference>
<dbReference type="GO" id="GO:0005737">
    <property type="term" value="C:cytoplasm"/>
    <property type="evidence" value="ECO:0007669"/>
    <property type="project" value="UniProtKB-SubCell"/>
</dbReference>
<keyword evidence="8" id="KW-1185">Reference proteome</keyword>
<dbReference type="PANTHER" id="PTHR10772">
    <property type="entry name" value="10 KDA HEAT SHOCK PROTEIN"/>
    <property type="match status" value="1"/>
</dbReference>
<dbReference type="Proteomes" id="UP000396862">
    <property type="component" value="Unassembled WGS sequence"/>
</dbReference>
<reference evidence="6 7" key="1">
    <citation type="submission" date="2018-03" db="EMBL/GenBank/DDBJ databases">
        <title>Genomic Encyclopedia of Archaeal and Bacterial Type Strains, Phase II (KMG-II): from individual species to whole genera.</title>
        <authorList>
            <person name="Goeker M."/>
        </authorList>
    </citation>
    <scope>NUCLEOTIDE SEQUENCE [LARGE SCALE GENOMIC DNA]</scope>
    <source>
        <strain evidence="6 7">DSM 27267</strain>
    </source>
</reference>
<dbReference type="PRINTS" id="PR00297">
    <property type="entry name" value="CHAPERONIN10"/>
</dbReference>
<comment type="similarity">
    <text evidence="1 3 4">Belongs to the GroES chaperonin family.</text>
</comment>
<dbReference type="AlphaFoldDB" id="A0A2P8C5N5"/>